<sequence>MSSAEHRPIPDGETHVARIWCPDCGWEKVIEKDGPANAEHAPDLPAARYFARNDIARHVSEREFFLDESCTPFLFRSDGSIRRFEPEVCEFVE</sequence>
<accession>L9Y589</accession>
<reference evidence="1 2" key="1">
    <citation type="journal article" date="2014" name="PLoS Genet.">
        <title>Phylogenetically driven sequencing of extremely halophilic archaea reveals strategies for static and dynamic osmo-response.</title>
        <authorList>
            <person name="Becker E.A."/>
            <person name="Seitzer P.M."/>
            <person name="Tritt A."/>
            <person name="Larsen D."/>
            <person name="Krusor M."/>
            <person name="Yao A.I."/>
            <person name="Wu D."/>
            <person name="Madern D."/>
            <person name="Eisen J.A."/>
            <person name="Darling A.E."/>
            <person name="Facciotti M.T."/>
        </authorList>
    </citation>
    <scope>NUCLEOTIDE SEQUENCE [LARGE SCALE GENOMIC DNA]</scope>
    <source>
        <strain evidence="1 2">JCM 10478</strain>
    </source>
</reference>
<dbReference type="PATRIC" id="fig|1227496.3.peg.1206"/>
<evidence type="ECO:0000313" key="2">
    <source>
        <dbReference type="Proteomes" id="UP000011632"/>
    </source>
</evidence>
<dbReference type="RefSeq" id="WP_006430254.1">
    <property type="nucleotide sequence ID" value="NZ_AOID01000019.1"/>
</dbReference>
<dbReference type="STRING" id="1227496.C489_05983"/>
<evidence type="ECO:0000313" key="1">
    <source>
        <dbReference type="EMBL" id="ELY68892.1"/>
    </source>
</evidence>
<keyword evidence="2" id="KW-1185">Reference proteome</keyword>
<dbReference type="EMBL" id="AOID01000019">
    <property type="protein sequence ID" value="ELY68892.1"/>
    <property type="molecule type" value="Genomic_DNA"/>
</dbReference>
<dbReference type="Proteomes" id="UP000011632">
    <property type="component" value="Unassembled WGS sequence"/>
</dbReference>
<comment type="caution">
    <text evidence="1">The sequence shown here is derived from an EMBL/GenBank/DDBJ whole genome shotgun (WGS) entry which is preliminary data.</text>
</comment>
<dbReference type="AlphaFoldDB" id="L9Y589"/>
<name>L9Y589_9EURY</name>
<organism evidence="1 2">
    <name type="scientific">Natrinema versiforme JCM 10478</name>
    <dbReference type="NCBI Taxonomy" id="1227496"/>
    <lineage>
        <taxon>Archaea</taxon>
        <taxon>Methanobacteriati</taxon>
        <taxon>Methanobacteriota</taxon>
        <taxon>Stenosarchaea group</taxon>
        <taxon>Halobacteria</taxon>
        <taxon>Halobacteriales</taxon>
        <taxon>Natrialbaceae</taxon>
        <taxon>Natrinema</taxon>
    </lineage>
</organism>
<gene>
    <name evidence="1" type="ORF">C489_05983</name>
</gene>
<protein>
    <submittedName>
        <fullName evidence="1">Uncharacterized protein</fullName>
    </submittedName>
</protein>
<proteinExistence type="predicted"/>